<dbReference type="InterPro" id="IPR055407">
    <property type="entry name" value="TraM_C"/>
</dbReference>
<evidence type="ECO:0000259" key="3">
    <source>
        <dbReference type="Pfam" id="PF12508"/>
    </source>
</evidence>
<reference evidence="4 5" key="1">
    <citation type="submission" date="2017-07" db="EMBL/GenBank/DDBJ databases">
        <authorList>
            <person name="Sun Z.S."/>
            <person name="Albrecht U."/>
            <person name="Echele G."/>
            <person name="Lee C.C."/>
        </authorList>
    </citation>
    <scope>NUCLEOTIDE SEQUENCE [LARGE SCALE GENOMIC DNA]</scope>
    <source>
        <strain evidence="5">type strain: KCTC 22618</strain>
    </source>
</reference>
<gene>
    <name evidence="4" type="primary">traM</name>
    <name evidence="4" type="ORF">TJEJU_0652</name>
</gene>
<accession>A0A238U7R4</accession>
<keyword evidence="2" id="KW-0812">Transmembrane</keyword>
<keyword evidence="1" id="KW-0175">Coiled coil</keyword>
<keyword evidence="2" id="KW-0472">Membrane</keyword>
<dbReference type="AlphaFoldDB" id="A0A238U7R4"/>
<proteinExistence type="predicted"/>
<dbReference type="Proteomes" id="UP000215214">
    <property type="component" value="Chromosome TJEJU"/>
</dbReference>
<evidence type="ECO:0000313" key="5">
    <source>
        <dbReference type="Proteomes" id="UP000215214"/>
    </source>
</evidence>
<evidence type="ECO:0000256" key="2">
    <source>
        <dbReference type="SAM" id="Phobius"/>
    </source>
</evidence>
<dbReference type="NCBIfam" id="TIGR03779">
    <property type="entry name" value="Bac_Flav_CT_M"/>
    <property type="match status" value="1"/>
</dbReference>
<name>A0A238U7R4_9FLAO</name>
<feature type="coiled-coil region" evidence="1">
    <location>
        <begin position="70"/>
        <end position="99"/>
    </location>
</feature>
<feature type="transmembrane region" description="Helical" evidence="2">
    <location>
        <begin position="21"/>
        <end position="40"/>
    </location>
</feature>
<evidence type="ECO:0000313" key="4">
    <source>
        <dbReference type="EMBL" id="SNR14430.1"/>
    </source>
</evidence>
<evidence type="ECO:0000256" key="1">
    <source>
        <dbReference type="SAM" id="Coils"/>
    </source>
</evidence>
<feature type="domain" description="Conjugative transposon TraM C-terminal" evidence="3">
    <location>
        <begin position="249"/>
        <end position="397"/>
    </location>
</feature>
<dbReference type="EMBL" id="LT899436">
    <property type="protein sequence ID" value="SNR14430.1"/>
    <property type="molecule type" value="Genomic_DNA"/>
</dbReference>
<keyword evidence="2" id="KW-1133">Transmembrane helix</keyword>
<dbReference type="InterPro" id="IPR022187">
    <property type="entry name" value="Conjug_transposon_TraM"/>
</dbReference>
<protein>
    <submittedName>
        <fullName evidence="4">Conjugative transposon protein TraM</fullName>
    </submittedName>
</protein>
<sequence length="402" mass="44428">MKQNSNNNKKQPIQLQEKHKKILVYSGLSFLFMGVMYLLFATGSSDKKALINENHGMNISIPEAAHTGLLDDKQSAYEKQQLEEEQARKKLEMATLSDLFQNTSDTLENKSNAFKSSNSAIGSSVTAYKSMHQTLDNFYMKDDTETKALQEEIESLKKQLNARDNPINNEDRQLALMEKSYQMAAKYLPTNAQGMTVSPLSGSTKKRHVKSVQQYKERIVSSLQESNWGNGQLFSTPVGTTPQIRRNTIKACIHQTMEITKGIDVPIRLLEPIQVANIVVPTQTILIATPKLEGNRLQLSIASIQYKGVLVPVALNVYALDGKEGISVPGTLEQNAVKEVLTSLGNASGNSFTLNNSASEQLLTDLGRGAIQGTSNYLKNKIQQTKITIKAGHDVLLLSEVQ</sequence>
<dbReference type="Pfam" id="PF12508">
    <property type="entry name" value="Transposon_TraM"/>
    <property type="match status" value="1"/>
</dbReference>
<organism evidence="4 5">
    <name type="scientific">Tenacibaculum jejuense</name>
    <dbReference type="NCBI Taxonomy" id="584609"/>
    <lineage>
        <taxon>Bacteria</taxon>
        <taxon>Pseudomonadati</taxon>
        <taxon>Bacteroidota</taxon>
        <taxon>Flavobacteriia</taxon>
        <taxon>Flavobacteriales</taxon>
        <taxon>Flavobacteriaceae</taxon>
        <taxon>Tenacibaculum</taxon>
    </lineage>
</organism>
<dbReference type="KEGG" id="tje:TJEJU_0652"/>
<keyword evidence="5" id="KW-1185">Reference proteome</keyword>
<dbReference type="OrthoDB" id="1311366at2"/>